<dbReference type="SMART" id="SM00268">
    <property type="entry name" value="ACTIN"/>
    <property type="match status" value="1"/>
</dbReference>
<protein>
    <submittedName>
        <fullName evidence="5">Actin</fullName>
    </submittedName>
</protein>
<dbReference type="OrthoDB" id="6258413at2759"/>
<dbReference type="Proteomes" id="UP000278807">
    <property type="component" value="Unassembled WGS sequence"/>
</dbReference>
<evidence type="ECO:0000313" key="3">
    <source>
        <dbReference type="EMBL" id="VDN96014.1"/>
    </source>
</evidence>
<gene>
    <name evidence="3" type="ORF">HNAJ_LOCUS155</name>
</gene>
<dbReference type="CDD" id="cd10169">
    <property type="entry name" value="ASKHA_NBD_actin-like"/>
    <property type="match status" value="1"/>
</dbReference>
<evidence type="ECO:0000256" key="1">
    <source>
        <dbReference type="ARBA" id="ARBA00003520"/>
    </source>
</evidence>
<organism evidence="5">
    <name type="scientific">Rodentolepis nana</name>
    <name type="common">Dwarf tapeworm</name>
    <name type="synonym">Hymenolepis nana</name>
    <dbReference type="NCBI Taxonomy" id="102285"/>
    <lineage>
        <taxon>Eukaryota</taxon>
        <taxon>Metazoa</taxon>
        <taxon>Spiralia</taxon>
        <taxon>Lophotrochozoa</taxon>
        <taxon>Platyhelminthes</taxon>
        <taxon>Cestoda</taxon>
        <taxon>Eucestoda</taxon>
        <taxon>Cyclophyllidea</taxon>
        <taxon>Hymenolepididae</taxon>
        <taxon>Rodentolepis</taxon>
    </lineage>
</organism>
<dbReference type="WBParaSite" id="HNAJ_0000015401-mRNA-1">
    <property type="protein sequence ID" value="HNAJ_0000015401-mRNA-1"/>
    <property type="gene ID" value="HNAJ_0000015401"/>
</dbReference>
<dbReference type="Gene3D" id="3.90.640.10">
    <property type="entry name" value="Actin, Chain A, domain 4"/>
    <property type="match status" value="1"/>
</dbReference>
<sequence length="350" mass="38948">MHSSKSTSDQISNKHSPIYDIKAIVIDTGSSGCRVGFANEDTPKFVTNFEEESSPIHYGHIVDNDKLVKEWMKALNHLELVYSEYPFLITTPTAISRKELEGLVQNAFEVFKVPAMLPFDQSILSLYSAGKVSGLVLDCGHEQTSSVPIVEGKIYHPGVVTSQLGGVDVTKYLGELLGRQSFLGDIKETACRIHINPNNRNNLQKIELTLSNGEVILLGKERFEGPEILFTPQLLQQKPAPLSIQETIYHTIRKCDAEIRKMLYENMVLTGGSSMFANFGPRLIKCLKVLSPSQTKIKMDDTHVGGRYMAWAGGCLLAHTQSNIPWITNHDYCEHGAAIVHKMGTYEPQN</sequence>
<evidence type="ECO:0000313" key="4">
    <source>
        <dbReference type="Proteomes" id="UP000278807"/>
    </source>
</evidence>
<keyword evidence="4" id="KW-1185">Reference proteome</keyword>
<comment type="function">
    <text evidence="1">Actins are highly conserved proteins that are involved in various types of cell motility and are ubiquitously expressed in all eukaryotic cells.</text>
</comment>
<evidence type="ECO:0000313" key="5">
    <source>
        <dbReference type="WBParaSite" id="HNAJ_0000015401-mRNA-1"/>
    </source>
</evidence>
<comment type="similarity">
    <text evidence="2">Belongs to the actin family.</text>
</comment>
<evidence type="ECO:0000256" key="2">
    <source>
        <dbReference type="RuleBase" id="RU000487"/>
    </source>
</evidence>
<accession>A0A0R3T044</accession>
<dbReference type="STRING" id="102285.A0A0R3T044"/>
<reference evidence="3 4" key="2">
    <citation type="submission" date="2018-11" db="EMBL/GenBank/DDBJ databases">
        <authorList>
            <consortium name="Pathogen Informatics"/>
        </authorList>
    </citation>
    <scope>NUCLEOTIDE SEQUENCE [LARGE SCALE GENOMIC DNA]</scope>
</reference>
<dbReference type="PANTHER" id="PTHR11937">
    <property type="entry name" value="ACTIN"/>
    <property type="match status" value="1"/>
</dbReference>
<dbReference type="Pfam" id="PF00022">
    <property type="entry name" value="Actin"/>
    <property type="match status" value="1"/>
</dbReference>
<dbReference type="InterPro" id="IPR043129">
    <property type="entry name" value="ATPase_NBD"/>
</dbReference>
<dbReference type="SUPFAM" id="SSF53067">
    <property type="entry name" value="Actin-like ATPase domain"/>
    <property type="match status" value="2"/>
</dbReference>
<proteinExistence type="inferred from homology"/>
<dbReference type="AlphaFoldDB" id="A0A0R3T044"/>
<dbReference type="Gene3D" id="3.30.420.40">
    <property type="match status" value="3"/>
</dbReference>
<reference evidence="5" key="1">
    <citation type="submission" date="2017-02" db="UniProtKB">
        <authorList>
            <consortium name="WormBaseParasite"/>
        </authorList>
    </citation>
    <scope>IDENTIFICATION</scope>
</reference>
<name>A0A0R3T044_RODNA</name>
<dbReference type="EMBL" id="UZAE01000033">
    <property type="protein sequence ID" value="VDN96014.1"/>
    <property type="molecule type" value="Genomic_DNA"/>
</dbReference>
<dbReference type="InterPro" id="IPR004000">
    <property type="entry name" value="Actin"/>
</dbReference>